<dbReference type="InterPro" id="IPR003148">
    <property type="entry name" value="RCK_N"/>
</dbReference>
<evidence type="ECO:0000256" key="10">
    <source>
        <dbReference type="SAM" id="Phobius"/>
    </source>
</evidence>
<keyword evidence="2" id="KW-0813">Transport</keyword>
<proteinExistence type="predicted"/>
<evidence type="ECO:0000256" key="6">
    <source>
        <dbReference type="ARBA" id="ARBA00022958"/>
    </source>
</evidence>
<dbReference type="PANTHER" id="PTHR46157:SF4">
    <property type="entry name" value="K(+) EFFLUX ANTIPORTER 3, CHLOROPLASTIC"/>
    <property type="match status" value="1"/>
</dbReference>
<dbReference type="AlphaFoldDB" id="A0A6S6T0H6"/>
<dbReference type="GO" id="GO:0005886">
    <property type="term" value="C:plasma membrane"/>
    <property type="evidence" value="ECO:0007669"/>
    <property type="project" value="TreeGrafter"/>
</dbReference>
<keyword evidence="7 10" id="KW-1133">Transmembrane helix</keyword>
<evidence type="ECO:0000256" key="7">
    <source>
        <dbReference type="ARBA" id="ARBA00022989"/>
    </source>
</evidence>
<keyword evidence="6" id="KW-0630">Potassium</keyword>
<keyword evidence="3" id="KW-0050">Antiport</keyword>
<evidence type="ECO:0000313" key="13">
    <source>
        <dbReference type="EMBL" id="CAA6810335.1"/>
    </source>
</evidence>
<dbReference type="GO" id="GO:0015297">
    <property type="term" value="F:antiporter activity"/>
    <property type="evidence" value="ECO:0007669"/>
    <property type="project" value="UniProtKB-KW"/>
</dbReference>
<evidence type="ECO:0000259" key="11">
    <source>
        <dbReference type="Pfam" id="PF00999"/>
    </source>
</evidence>
<evidence type="ECO:0000256" key="1">
    <source>
        <dbReference type="ARBA" id="ARBA00004141"/>
    </source>
</evidence>
<evidence type="ECO:0000256" key="2">
    <source>
        <dbReference type="ARBA" id="ARBA00022448"/>
    </source>
</evidence>
<feature type="transmembrane region" description="Helical" evidence="10">
    <location>
        <begin position="220"/>
        <end position="250"/>
    </location>
</feature>
<keyword evidence="8" id="KW-0406">Ion transport</keyword>
<keyword evidence="5 10" id="KW-0812">Transmembrane</keyword>
<feature type="transmembrane region" description="Helical" evidence="10">
    <location>
        <begin position="287"/>
        <end position="312"/>
    </location>
</feature>
<evidence type="ECO:0000256" key="8">
    <source>
        <dbReference type="ARBA" id="ARBA00023065"/>
    </source>
</evidence>
<sequence>MLLIIVSTLFISLLINIFLKKINLPTIIGYIITGTSISYLFGLHEAVNNHTLKEIAEFGIVFLMFTIGLEFSLKHLKEMRYEVFLVGSLQIIATAIIAFLVTFYLFSLDLNSALIIALALAMSSTAIVLKTFNETGEINKRYGKNALGILIMQDIAVIPILIFIGILGSKESNISSIILQTSVSVLILFVILFVLAKYLLEPFLTQIIKTRSDELFMSSILFLAIGASYLAYVVGFSYSLGAFAAGMLISETKYKHQAEAELIPFRDLLLGVFFITVGMQIKFDIVFSYAPIILLLLLLIILVKFAIIYFFVRKKDDKRTTLKTALTLVQVGEFALVILELARVNSLIVSPYGQIMIVTIILSMVLTPFILRNLSVITDFFMKLDDAKSEQEFLTAPIEGHVVVLGYGEFGQNVVSKLKNDGEFYIIVENNIDRYTIAKNHHESVIFGQAENKRILQKTYITRAKKVIVAIDNPKKLYHLCNELQKIVHASKIVVKVHALRERQALLDLGISNIIVENEESSKAMLEYV</sequence>
<reference evidence="13" key="1">
    <citation type="submission" date="2020-01" db="EMBL/GenBank/DDBJ databases">
        <authorList>
            <person name="Meier V. D."/>
            <person name="Meier V D."/>
        </authorList>
    </citation>
    <scope>NUCLEOTIDE SEQUENCE</scope>
    <source>
        <strain evidence="13">HLG_WM_MAG_04</strain>
    </source>
</reference>
<evidence type="ECO:0000256" key="3">
    <source>
        <dbReference type="ARBA" id="ARBA00022449"/>
    </source>
</evidence>
<dbReference type="SUPFAM" id="SSF51735">
    <property type="entry name" value="NAD(P)-binding Rossmann-fold domains"/>
    <property type="match status" value="1"/>
</dbReference>
<name>A0A6S6T0H6_9BACT</name>
<feature type="transmembrane region" description="Helical" evidence="10">
    <location>
        <begin position="24"/>
        <end position="43"/>
    </location>
</feature>
<feature type="transmembrane region" description="Helical" evidence="10">
    <location>
        <begin position="354"/>
        <end position="374"/>
    </location>
</feature>
<keyword evidence="9 10" id="KW-0472">Membrane</keyword>
<feature type="domain" description="RCK N-terminal" evidence="12">
    <location>
        <begin position="402"/>
        <end position="516"/>
    </location>
</feature>
<feature type="transmembrane region" description="Helical" evidence="10">
    <location>
        <begin position="178"/>
        <end position="200"/>
    </location>
</feature>
<dbReference type="Pfam" id="PF02254">
    <property type="entry name" value="TrkA_N"/>
    <property type="match status" value="1"/>
</dbReference>
<feature type="transmembrane region" description="Helical" evidence="10">
    <location>
        <begin position="145"/>
        <end position="166"/>
    </location>
</feature>
<accession>A0A6S6T0H6</accession>
<dbReference type="Gene3D" id="3.40.50.720">
    <property type="entry name" value="NAD(P)-binding Rossmann-like Domain"/>
    <property type="match status" value="1"/>
</dbReference>
<dbReference type="InterPro" id="IPR038770">
    <property type="entry name" value="Na+/solute_symporter_sf"/>
</dbReference>
<feature type="transmembrane region" description="Helical" evidence="10">
    <location>
        <begin position="85"/>
        <end position="106"/>
    </location>
</feature>
<evidence type="ECO:0000256" key="5">
    <source>
        <dbReference type="ARBA" id="ARBA00022692"/>
    </source>
</evidence>
<protein>
    <submittedName>
        <fullName evidence="13">Glutathione-regulated potassium-efflux system protein KefB</fullName>
    </submittedName>
</protein>
<feature type="domain" description="Cation/H+ exchanger transmembrane" evidence="11">
    <location>
        <begin position="10"/>
        <end position="371"/>
    </location>
</feature>
<dbReference type="InterPro" id="IPR036291">
    <property type="entry name" value="NAD(P)-bd_dom_sf"/>
</dbReference>
<feature type="transmembrane region" description="Helical" evidence="10">
    <location>
        <begin position="113"/>
        <end position="133"/>
    </location>
</feature>
<organism evidence="13">
    <name type="scientific">uncultured Sulfurovum sp</name>
    <dbReference type="NCBI Taxonomy" id="269237"/>
    <lineage>
        <taxon>Bacteria</taxon>
        <taxon>Pseudomonadati</taxon>
        <taxon>Campylobacterota</taxon>
        <taxon>Epsilonproteobacteria</taxon>
        <taxon>Campylobacterales</taxon>
        <taxon>Sulfurovaceae</taxon>
        <taxon>Sulfurovum</taxon>
        <taxon>environmental samples</taxon>
    </lineage>
</organism>
<dbReference type="Pfam" id="PF00999">
    <property type="entry name" value="Na_H_Exchanger"/>
    <property type="match status" value="1"/>
</dbReference>
<dbReference type="EMBL" id="CACVAX010000029">
    <property type="protein sequence ID" value="CAA6810335.1"/>
    <property type="molecule type" value="Genomic_DNA"/>
</dbReference>
<dbReference type="GO" id="GO:0006813">
    <property type="term" value="P:potassium ion transport"/>
    <property type="evidence" value="ECO:0007669"/>
    <property type="project" value="UniProtKB-KW"/>
</dbReference>
<gene>
    <name evidence="13" type="ORF">HELGO_WM17781</name>
</gene>
<evidence type="ECO:0000259" key="12">
    <source>
        <dbReference type="Pfam" id="PF02254"/>
    </source>
</evidence>
<comment type="subcellular location">
    <subcellularLocation>
        <location evidence="1">Membrane</location>
        <topology evidence="1">Multi-pass membrane protein</topology>
    </subcellularLocation>
</comment>
<dbReference type="InterPro" id="IPR006153">
    <property type="entry name" value="Cation/H_exchanger_TM"/>
</dbReference>
<evidence type="ECO:0000256" key="9">
    <source>
        <dbReference type="ARBA" id="ARBA00023136"/>
    </source>
</evidence>
<feature type="transmembrane region" description="Helical" evidence="10">
    <location>
        <begin position="324"/>
        <end position="342"/>
    </location>
</feature>
<keyword evidence="4" id="KW-0633">Potassium transport</keyword>
<dbReference type="PANTHER" id="PTHR46157">
    <property type="entry name" value="K(+) EFFLUX ANTIPORTER 3, CHLOROPLASTIC"/>
    <property type="match status" value="1"/>
</dbReference>
<evidence type="ECO:0000256" key="4">
    <source>
        <dbReference type="ARBA" id="ARBA00022538"/>
    </source>
</evidence>
<dbReference type="Gene3D" id="1.20.1530.20">
    <property type="match status" value="1"/>
</dbReference>
<dbReference type="GO" id="GO:1902600">
    <property type="term" value="P:proton transmembrane transport"/>
    <property type="evidence" value="ECO:0007669"/>
    <property type="project" value="InterPro"/>
</dbReference>